<reference evidence="2" key="1">
    <citation type="journal article" date="2021" name="Proc. Natl. Acad. Sci. U.S.A.">
        <title>A Catalog of Tens of Thousands of Viruses from Human Metagenomes Reveals Hidden Associations with Chronic Diseases.</title>
        <authorList>
            <person name="Tisza M.J."/>
            <person name="Buck C.B."/>
        </authorList>
    </citation>
    <scope>NUCLEOTIDE SEQUENCE</scope>
    <source>
        <strain evidence="2">CtijX18</strain>
    </source>
</reference>
<feature type="region of interest" description="Disordered" evidence="1">
    <location>
        <begin position="25"/>
        <end position="46"/>
    </location>
</feature>
<sequence length="152" mass="17224">MKSLLDIPAELEKCEDDEKVVVQHPSVENVPTEEKESYDSETGVVLSKNREDAETVKTLLDVVESVESFKTRLLTMKEEGVKLSYESLNEFNQEITMAFKKGNLEDPLPIYISQEAFSDIFGQDEIYKEVISRIEAINSKLMETINLAKGNS</sequence>
<evidence type="ECO:0000313" key="2">
    <source>
        <dbReference type="EMBL" id="DAF97421.1"/>
    </source>
</evidence>
<organism evidence="2">
    <name type="scientific">Myoviridae sp. ctijX18</name>
    <dbReference type="NCBI Taxonomy" id="2825154"/>
    <lineage>
        <taxon>Viruses</taxon>
        <taxon>Duplodnaviria</taxon>
        <taxon>Heunggongvirae</taxon>
        <taxon>Uroviricota</taxon>
        <taxon>Caudoviricetes</taxon>
    </lineage>
</organism>
<evidence type="ECO:0000256" key="1">
    <source>
        <dbReference type="SAM" id="MobiDB-lite"/>
    </source>
</evidence>
<proteinExistence type="predicted"/>
<dbReference type="EMBL" id="BK016133">
    <property type="protein sequence ID" value="DAF97421.1"/>
    <property type="molecule type" value="Genomic_DNA"/>
</dbReference>
<protein>
    <submittedName>
        <fullName evidence="2">Uncharacterized protein</fullName>
    </submittedName>
</protein>
<name>A0A8S5USG8_9CAUD</name>
<accession>A0A8S5USG8</accession>